<feature type="signal peptide" evidence="2">
    <location>
        <begin position="1"/>
        <end position="23"/>
    </location>
</feature>
<feature type="compositionally biased region" description="Polar residues" evidence="1">
    <location>
        <begin position="139"/>
        <end position="150"/>
    </location>
</feature>
<feature type="region of interest" description="Disordered" evidence="1">
    <location>
        <begin position="21"/>
        <end position="42"/>
    </location>
</feature>
<organism evidence="3 4">
    <name type="scientific">Roseivivax sediminis</name>
    <dbReference type="NCBI Taxonomy" id="936889"/>
    <lineage>
        <taxon>Bacteria</taxon>
        <taxon>Pseudomonadati</taxon>
        <taxon>Pseudomonadota</taxon>
        <taxon>Alphaproteobacteria</taxon>
        <taxon>Rhodobacterales</taxon>
        <taxon>Roseobacteraceae</taxon>
        <taxon>Roseivivax</taxon>
    </lineage>
</organism>
<dbReference type="Proteomes" id="UP000325289">
    <property type="component" value="Unassembled WGS sequence"/>
</dbReference>
<keyword evidence="2" id="KW-0732">Signal</keyword>
<gene>
    <name evidence="3" type="ORF">SAMN04515678_102513</name>
</gene>
<evidence type="ECO:0000256" key="1">
    <source>
        <dbReference type="SAM" id="MobiDB-lite"/>
    </source>
</evidence>
<dbReference type="AlphaFoldDB" id="A0A1I1UTT3"/>
<evidence type="ECO:0000313" key="3">
    <source>
        <dbReference type="EMBL" id="SFD74221.1"/>
    </source>
</evidence>
<feature type="chain" id="PRO_5009301895" description="HdeA/HdeB family protein" evidence="2">
    <location>
        <begin position="24"/>
        <end position="212"/>
    </location>
</feature>
<keyword evidence="4" id="KW-1185">Reference proteome</keyword>
<feature type="compositionally biased region" description="Low complexity" evidence="1">
    <location>
        <begin position="21"/>
        <end position="33"/>
    </location>
</feature>
<feature type="compositionally biased region" description="Polar residues" evidence="1">
    <location>
        <begin position="75"/>
        <end position="94"/>
    </location>
</feature>
<evidence type="ECO:0000256" key="2">
    <source>
        <dbReference type="SAM" id="SignalP"/>
    </source>
</evidence>
<name>A0A1I1UTT3_9RHOB</name>
<reference evidence="3 4" key="1">
    <citation type="submission" date="2016-10" db="EMBL/GenBank/DDBJ databases">
        <authorList>
            <person name="Varghese N."/>
            <person name="Submissions S."/>
        </authorList>
    </citation>
    <scope>NUCLEOTIDE SEQUENCE [LARGE SCALE GENOMIC DNA]</scope>
    <source>
        <strain evidence="4">YIM D21,KCTC 23444,ACCC 10710</strain>
    </source>
</reference>
<evidence type="ECO:0008006" key="5">
    <source>
        <dbReference type="Google" id="ProtNLM"/>
    </source>
</evidence>
<dbReference type="RefSeq" id="WP_149754873.1">
    <property type="nucleotide sequence ID" value="NZ_FOMS01000002.1"/>
</dbReference>
<feature type="region of interest" description="Disordered" evidence="1">
    <location>
        <begin position="73"/>
        <end position="171"/>
    </location>
</feature>
<dbReference type="EMBL" id="FOMS01000002">
    <property type="protein sequence ID" value="SFD74221.1"/>
    <property type="molecule type" value="Genomic_DNA"/>
</dbReference>
<sequence length="212" mass="20795">MTTRAILALAASTTLALSGGAYAQSSDSGSEATAGGGTGADQASADITCAEFLVLDTPQQGEILMPIMPSMREAGTQSGDAMSGDTASGESTESGDGMNAAEMEQGSDAEMASGGMSDTDPAPTGADGDVTASDGGALQNDSETTGTETADSGEDDMRSGSATAGAAERNDMHMAAMVTGVFEVCGEDGENSVQEAMNTAAETVGNGATDSN</sequence>
<evidence type="ECO:0000313" key="4">
    <source>
        <dbReference type="Proteomes" id="UP000325289"/>
    </source>
</evidence>
<proteinExistence type="predicted"/>
<dbReference type="OrthoDB" id="9932587at2"/>
<accession>A0A1I1UTT3</accession>
<protein>
    <recommendedName>
        <fullName evidence="5">HdeA/HdeB family protein</fullName>
    </recommendedName>
</protein>